<dbReference type="Proteomes" id="UP000053593">
    <property type="component" value="Unassembled WGS sequence"/>
</dbReference>
<sequence length="583" mass="66381">MASPMDTTTDSAMDTAMNPAAEKQLQDWIVRGQLRLPISLVQVINSVPDLKIPNSIWQCQGLKNKEVLMIRQEFHDALVSIIEWMKNGSPVEILPFISSETIHDQKEYFNPFNGNLTVTSEDARLVIIGQPGIGKTSFLRFIWALRIRLNLPTLYCGGPSMSVWKNNNQYSIPTNQCDWLMTIDFLPDETWCLIDSNNELLDIPLALKDSTLFVMQATSPRQGRLAWELIAGLQLQPRRARRTSPADLVQYFVTFGGSARDAYRVTRTLTNYTNTLRKAAENLDRSCLTASLSTDPLTEELVPEFPFVDDSLKHEFVSVFPIDDDNRCEYEFKPPTEFMLNMIWNAVAAKESTDRAKLFTSLLKSRDIVSATLAGHFYDHNFHPLFVANKTFPCYRMFPVRAKADAKTRSWRSYCDSEDPQYQAVTMQMINSLVYRFDNAEVIRGAETVFFPDVYYIPKAANFPSIDSFILKSETHVIAIQGSVKSVHPFKTVLFDWFHIHLPKVKTMEYIYLSPDTVRSVSIPFPVEIPDSIHCGVDPSFKPVIPRLSAKSIEDSGEYPYALKIVGIYHVHMPTELPTDVKI</sequence>
<protein>
    <submittedName>
        <fullName evidence="1">Uncharacterized protein</fullName>
    </submittedName>
</protein>
<reference evidence="1 2" key="1">
    <citation type="submission" date="2014-04" db="EMBL/GenBank/DDBJ databases">
        <title>Evolutionary Origins and Diversification of the Mycorrhizal Mutualists.</title>
        <authorList>
            <consortium name="DOE Joint Genome Institute"/>
            <consortium name="Mycorrhizal Genomics Consortium"/>
            <person name="Kohler A."/>
            <person name="Kuo A."/>
            <person name="Nagy L.G."/>
            <person name="Floudas D."/>
            <person name="Copeland A."/>
            <person name="Barry K.W."/>
            <person name="Cichocki N."/>
            <person name="Veneault-Fourrey C."/>
            <person name="LaButti K."/>
            <person name="Lindquist E.A."/>
            <person name="Lipzen A."/>
            <person name="Lundell T."/>
            <person name="Morin E."/>
            <person name="Murat C."/>
            <person name="Riley R."/>
            <person name="Ohm R."/>
            <person name="Sun H."/>
            <person name="Tunlid A."/>
            <person name="Henrissat B."/>
            <person name="Grigoriev I.V."/>
            <person name="Hibbett D.S."/>
            <person name="Martin F."/>
        </authorList>
    </citation>
    <scope>NUCLEOTIDE SEQUENCE [LARGE SCALE GENOMIC DNA]</scope>
    <source>
        <strain evidence="1 2">FD-317 M1</strain>
    </source>
</reference>
<dbReference type="AlphaFoldDB" id="A0A0D0C616"/>
<name>A0A0D0C616_9AGAR</name>
<keyword evidence="2" id="KW-1185">Reference proteome</keyword>
<gene>
    <name evidence="1" type="ORF">GYMLUDRAFT_253215</name>
</gene>
<proteinExistence type="predicted"/>
<organism evidence="1 2">
    <name type="scientific">Collybiopsis luxurians FD-317 M1</name>
    <dbReference type="NCBI Taxonomy" id="944289"/>
    <lineage>
        <taxon>Eukaryota</taxon>
        <taxon>Fungi</taxon>
        <taxon>Dikarya</taxon>
        <taxon>Basidiomycota</taxon>
        <taxon>Agaricomycotina</taxon>
        <taxon>Agaricomycetes</taxon>
        <taxon>Agaricomycetidae</taxon>
        <taxon>Agaricales</taxon>
        <taxon>Marasmiineae</taxon>
        <taxon>Omphalotaceae</taxon>
        <taxon>Collybiopsis</taxon>
        <taxon>Collybiopsis luxurians</taxon>
    </lineage>
</organism>
<evidence type="ECO:0000313" key="2">
    <source>
        <dbReference type="Proteomes" id="UP000053593"/>
    </source>
</evidence>
<dbReference type="EMBL" id="KN834924">
    <property type="protein sequence ID" value="KIK50163.1"/>
    <property type="molecule type" value="Genomic_DNA"/>
</dbReference>
<dbReference type="OrthoDB" id="19861at2759"/>
<accession>A0A0D0C616</accession>
<evidence type="ECO:0000313" key="1">
    <source>
        <dbReference type="EMBL" id="KIK50163.1"/>
    </source>
</evidence>
<dbReference type="HOGENOM" id="CLU_033454_0_0_1"/>